<sequence>MRAIDEQVVGWTARSEEVPLRQLVAVPVDVGKSSAMVMACDFTGRTIMPAVEFPLTRSGVAVMLAGLRTCLPADVRLVRVGWKRPGTTTSP</sequence>
<evidence type="ECO:0000313" key="1">
    <source>
        <dbReference type="EMBL" id="MFD1533260.1"/>
    </source>
</evidence>
<evidence type="ECO:0000313" key="2">
    <source>
        <dbReference type="Proteomes" id="UP001597145"/>
    </source>
</evidence>
<organism evidence="1 2">
    <name type="scientific">Pseudonocardia aurantiaca</name>
    <dbReference type="NCBI Taxonomy" id="75290"/>
    <lineage>
        <taxon>Bacteria</taxon>
        <taxon>Bacillati</taxon>
        <taxon>Actinomycetota</taxon>
        <taxon>Actinomycetes</taxon>
        <taxon>Pseudonocardiales</taxon>
        <taxon>Pseudonocardiaceae</taxon>
        <taxon>Pseudonocardia</taxon>
    </lineage>
</organism>
<dbReference type="RefSeq" id="WP_343987156.1">
    <property type="nucleotide sequence ID" value="NZ_BAAAJG010000027.1"/>
</dbReference>
<protein>
    <recommendedName>
        <fullName evidence="3">Transposase</fullName>
    </recommendedName>
</protein>
<proteinExistence type="predicted"/>
<accession>A0ABW4FRT0</accession>
<keyword evidence="2" id="KW-1185">Reference proteome</keyword>
<dbReference type="Proteomes" id="UP001597145">
    <property type="component" value="Unassembled WGS sequence"/>
</dbReference>
<reference evidence="2" key="1">
    <citation type="journal article" date="2019" name="Int. J. Syst. Evol. Microbiol.">
        <title>The Global Catalogue of Microorganisms (GCM) 10K type strain sequencing project: providing services to taxonomists for standard genome sequencing and annotation.</title>
        <authorList>
            <consortium name="The Broad Institute Genomics Platform"/>
            <consortium name="The Broad Institute Genome Sequencing Center for Infectious Disease"/>
            <person name="Wu L."/>
            <person name="Ma J."/>
        </authorList>
    </citation>
    <scope>NUCLEOTIDE SEQUENCE [LARGE SCALE GENOMIC DNA]</scope>
    <source>
        <strain evidence="2">JCM 12165</strain>
    </source>
</reference>
<dbReference type="EMBL" id="JBHUCP010000024">
    <property type="protein sequence ID" value="MFD1533260.1"/>
    <property type="molecule type" value="Genomic_DNA"/>
</dbReference>
<gene>
    <name evidence="1" type="ORF">ACFSCY_27935</name>
</gene>
<comment type="caution">
    <text evidence="1">The sequence shown here is derived from an EMBL/GenBank/DDBJ whole genome shotgun (WGS) entry which is preliminary data.</text>
</comment>
<evidence type="ECO:0008006" key="3">
    <source>
        <dbReference type="Google" id="ProtNLM"/>
    </source>
</evidence>
<name>A0ABW4FRT0_9PSEU</name>